<feature type="domain" description="Helicase/UvrB N-terminal" evidence="2">
    <location>
        <begin position="105"/>
        <end position="264"/>
    </location>
</feature>
<keyword evidence="4" id="KW-0540">Nuclease</keyword>
<dbReference type="Proteomes" id="UP000290889">
    <property type="component" value="Chromosome"/>
</dbReference>
<dbReference type="Pfam" id="PF04851">
    <property type="entry name" value="ResIII"/>
    <property type="match status" value="1"/>
</dbReference>
<sequence length="1013" mass="116600">MKFKFNPNQEFQLKAIKNVVDLFDGIGEYHTQFTLGSEIAPNLPENEDLDDDFLLENLQFVQEEFDMQMDARDTPTMKIGVSHSLEKERGQMLEGVSNDIYEYPSFSVEMETGTGKTYVYLRTIHELNQKYGFNKFVIVVPSIAIYQGVKKSWEITRDHFKTIYGNDFCALRAYDSSRIQEVKTFATAKNIEILLITLAAFNSVSNNLYKPTDKLPGELLPFEYIQQTRPIVILDEPQNMGSQKSKDALRTLKPLFSLRYSATHRETPNLVYRLTPVEAFRRNLVKRIQVVGVEQRELGGKVPISLKKVSGTGRNAKVTLVTYTSKKGIQKIEEVILKTGDNLFDKTHLEEHKGMKIHNIGSSKGEEFVEFEEGTVLTAYGGDGISKPDVFRYQIKETLAQHIAHQKKVERHGAKVLSLFFIDKVKNYVGDGVQPGIIKKIFNEEFGKLKDQLERFKDKTPEDVQASYFASYRNKPKGGQEETIYLDDEATNEKQRKAEKKQFELIMKKKEELLSFDNDVCFIFAHSALKEGWDNPNVFQICTLNQTLSKDKKRQEIGRGLRLAVNQKLERLNDDQVNILTVIANESYESFANTLQQEYLEQEGEAPPKPKPKRAPAKRQDKFYTSEEFRDFWKKLTLKSNYTINVNSDKLLAEIKEKFKDKKNNTFPVPKVVISKGNFVITTFTFRIKSFEENNTAIVSVIKEDTKGNRINLGGDLFDGGLLISENDDLEKLLKEPKLRGFKVNSIESKKSNPDIEFKNGFKVSKFKPETYTVSDNRDVKSKDSKSGLSKFPIFNVVNKLEQATSLTKETCFKILKAVPFDEQPKLFRNPEGFTNKLIEITKNALAIHVAENIEFELSKDMKEDDLEELFPEKIDYVQTEIVETENHGLYNRTQKDSDIEEVFVSSKLELDNNVQFFFKFPSKYKIDFPKIIGNYNPDWGIIRKDLSGIKVQLIRETKGTAEIENLRFVHEINKVKVAKRHFGALGIDYDVIKGDEDSWYIKKEDNELNKLF</sequence>
<reference evidence="4 5" key="1">
    <citation type="submission" date="2019-01" db="EMBL/GenBank/DDBJ databases">
        <title>Muriicola soli sp. nov., isolated from soil.</title>
        <authorList>
            <person name="Kang H.J."/>
            <person name="Kim S.B."/>
        </authorList>
    </citation>
    <scope>NUCLEOTIDE SEQUENCE [LARGE SCALE GENOMIC DNA]</scope>
    <source>
        <strain evidence="4 5">MMS17-SY002</strain>
    </source>
</reference>
<feature type="region of interest" description="Disordered" evidence="1">
    <location>
        <begin position="600"/>
        <end position="620"/>
    </location>
</feature>
<dbReference type="SUPFAM" id="SSF52540">
    <property type="entry name" value="P-loop containing nucleoside triphosphate hydrolases"/>
    <property type="match status" value="1"/>
</dbReference>
<proteinExistence type="predicted"/>
<dbReference type="Gene3D" id="3.40.50.300">
    <property type="entry name" value="P-loop containing nucleotide triphosphate hydrolases"/>
    <property type="match status" value="2"/>
</dbReference>
<accession>A0A411E878</accession>
<dbReference type="GO" id="GO:0003677">
    <property type="term" value="F:DNA binding"/>
    <property type="evidence" value="ECO:0007669"/>
    <property type="project" value="InterPro"/>
</dbReference>
<dbReference type="InterPro" id="IPR027417">
    <property type="entry name" value="P-loop_NTPase"/>
</dbReference>
<name>A0A411E878_9FLAO</name>
<dbReference type="InterPro" id="IPR045572">
    <property type="entry name" value="RE_endonuc_C"/>
</dbReference>
<dbReference type="AlphaFoldDB" id="A0A411E878"/>
<evidence type="ECO:0000313" key="5">
    <source>
        <dbReference type="Proteomes" id="UP000290889"/>
    </source>
</evidence>
<dbReference type="REBASE" id="299936">
    <property type="entry name" value="MspSY002ORF3325P"/>
</dbReference>
<keyword evidence="4" id="KW-0255">Endonuclease</keyword>
<organism evidence="4 5">
    <name type="scientific">Muriicola soli</name>
    <dbReference type="NCBI Taxonomy" id="2507538"/>
    <lineage>
        <taxon>Bacteria</taxon>
        <taxon>Pseudomonadati</taxon>
        <taxon>Bacteroidota</taxon>
        <taxon>Flavobacteriia</taxon>
        <taxon>Flavobacteriales</taxon>
        <taxon>Flavobacteriaceae</taxon>
        <taxon>Muriicola</taxon>
    </lineage>
</organism>
<gene>
    <name evidence="4" type="ORF">EQY75_03320</name>
</gene>
<dbReference type="KEGG" id="mur:EQY75_03320"/>
<evidence type="ECO:0000259" key="3">
    <source>
        <dbReference type="Pfam" id="PF19778"/>
    </source>
</evidence>
<dbReference type="EMBL" id="CP035544">
    <property type="protein sequence ID" value="QBA63660.1"/>
    <property type="molecule type" value="Genomic_DNA"/>
</dbReference>
<evidence type="ECO:0000313" key="4">
    <source>
        <dbReference type="EMBL" id="QBA63660.1"/>
    </source>
</evidence>
<feature type="domain" description="Type III restriction enzyme C-terminal endonuclease" evidence="3">
    <location>
        <begin position="888"/>
        <end position="994"/>
    </location>
</feature>
<dbReference type="GO" id="GO:0015668">
    <property type="term" value="F:type III site-specific deoxyribonuclease activity"/>
    <property type="evidence" value="ECO:0007669"/>
    <property type="project" value="InterPro"/>
</dbReference>
<keyword evidence="4" id="KW-0378">Hydrolase</keyword>
<keyword evidence="5" id="KW-1185">Reference proteome</keyword>
<dbReference type="OrthoDB" id="9804145at2"/>
<dbReference type="InterPro" id="IPR006935">
    <property type="entry name" value="Helicase/UvrB_N"/>
</dbReference>
<protein>
    <submittedName>
        <fullName evidence="4">Type III restriction endonuclease subunit R</fullName>
    </submittedName>
</protein>
<dbReference type="GO" id="GO:0005524">
    <property type="term" value="F:ATP binding"/>
    <property type="evidence" value="ECO:0007669"/>
    <property type="project" value="InterPro"/>
</dbReference>
<dbReference type="Pfam" id="PF19778">
    <property type="entry name" value="RE_endonuc"/>
    <property type="match status" value="1"/>
</dbReference>
<evidence type="ECO:0000256" key="1">
    <source>
        <dbReference type="SAM" id="MobiDB-lite"/>
    </source>
</evidence>
<dbReference type="RefSeq" id="WP_129602862.1">
    <property type="nucleotide sequence ID" value="NZ_CP035544.1"/>
</dbReference>
<evidence type="ECO:0000259" key="2">
    <source>
        <dbReference type="Pfam" id="PF04851"/>
    </source>
</evidence>